<accession>A0A6J4L2U0</accession>
<feature type="non-terminal residue" evidence="2">
    <location>
        <position position="1"/>
    </location>
</feature>
<organism evidence="2">
    <name type="scientific">uncultured Gemmatimonadota bacterium</name>
    <dbReference type="NCBI Taxonomy" id="203437"/>
    <lineage>
        <taxon>Bacteria</taxon>
        <taxon>Pseudomonadati</taxon>
        <taxon>Gemmatimonadota</taxon>
        <taxon>environmental samples</taxon>
    </lineage>
</organism>
<feature type="compositionally biased region" description="Low complexity" evidence="1">
    <location>
        <begin position="105"/>
        <end position="114"/>
    </location>
</feature>
<evidence type="ECO:0000256" key="1">
    <source>
        <dbReference type="SAM" id="MobiDB-lite"/>
    </source>
</evidence>
<feature type="compositionally biased region" description="Gly residues" evidence="1">
    <location>
        <begin position="150"/>
        <end position="159"/>
    </location>
</feature>
<reference evidence="2" key="1">
    <citation type="submission" date="2020-02" db="EMBL/GenBank/DDBJ databases">
        <authorList>
            <person name="Meier V. D."/>
        </authorList>
    </citation>
    <scope>NUCLEOTIDE SEQUENCE</scope>
    <source>
        <strain evidence="2">AVDCRST_MAG89</strain>
    </source>
</reference>
<feature type="compositionally biased region" description="Basic and acidic residues" evidence="1">
    <location>
        <begin position="163"/>
        <end position="173"/>
    </location>
</feature>
<feature type="region of interest" description="Disordered" evidence="1">
    <location>
        <begin position="150"/>
        <end position="219"/>
    </location>
</feature>
<feature type="non-terminal residue" evidence="2">
    <location>
        <position position="219"/>
    </location>
</feature>
<feature type="compositionally biased region" description="Basic and acidic residues" evidence="1">
    <location>
        <begin position="201"/>
        <end position="219"/>
    </location>
</feature>
<feature type="region of interest" description="Disordered" evidence="1">
    <location>
        <begin position="1"/>
        <end position="30"/>
    </location>
</feature>
<protein>
    <submittedName>
        <fullName evidence="2">Uncharacterized protein</fullName>
    </submittedName>
</protein>
<name>A0A6J4L2U0_9BACT</name>
<feature type="region of interest" description="Disordered" evidence="1">
    <location>
        <begin position="105"/>
        <end position="131"/>
    </location>
</feature>
<feature type="compositionally biased region" description="Basic residues" evidence="1">
    <location>
        <begin position="50"/>
        <end position="62"/>
    </location>
</feature>
<dbReference type="EMBL" id="CADCTV010000352">
    <property type="protein sequence ID" value="CAA9321380.1"/>
    <property type="molecule type" value="Genomic_DNA"/>
</dbReference>
<feature type="compositionally biased region" description="Basic residues" evidence="1">
    <location>
        <begin position="174"/>
        <end position="191"/>
    </location>
</feature>
<feature type="region of interest" description="Disordered" evidence="1">
    <location>
        <begin position="50"/>
        <end position="82"/>
    </location>
</feature>
<proteinExistence type="predicted"/>
<sequence length="219" mass="21942">GLAAGSCSRDRPGRGLRACAGARPHGGRHHLRVAPAQAAAGAGLRRALGRRALRRHSRGRMHPGRDERTAAGPPGAGAGVRRGCHAAGAGAVAAVERAPRARAPAGGWAVRGRGTWTPSPPRTRVAVGGPGPRAVGNGAARGRALGHGGGLGVAGGGVPGPVRRGDHRGDGAVRRRGRRALHPRGGPRPRAGRNVACNDGFGERGHRGAVDGERGPPGV</sequence>
<gene>
    <name evidence="2" type="ORF">AVDCRST_MAG89-1650</name>
</gene>
<dbReference type="AlphaFoldDB" id="A0A6J4L2U0"/>
<evidence type="ECO:0000313" key="2">
    <source>
        <dbReference type="EMBL" id="CAA9321380.1"/>
    </source>
</evidence>